<protein>
    <submittedName>
        <fullName evidence="3">BON domain-containing protein</fullName>
    </submittedName>
</protein>
<gene>
    <name evidence="3" type="ORF">KJB30_13835</name>
</gene>
<dbReference type="SMART" id="SM00749">
    <property type="entry name" value="BON"/>
    <property type="match status" value="1"/>
</dbReference>
<reference evidence="3 4" key="1">
    <citation type="submission" date="2021-05" db="EMBL/GenBank/DDBJ databases">
        <title>The draft genome of Geobacter chapellei DSM 13688.</title>
        <authorList>
            <person name="Xu Z."/>
            <person name="Masuda Y."/>
            <person name="Itoh H."/>
            <person name="Senoo K."/>
        </authorList>
    </citation>
    <scope>NUCLEOTIDE SEQUENCE [LARGE SCALE GENOMIC DNA]</scope>
    <source>
        <strain evidence="3 4">DSM 13688</strain>
    </source>
</reference>
<organism evidence="3 4">
    <name type="scientific">Pelotalea chapellei</name>
    <dbReference type="NCBI Taxonomy" id="44671"/>
    <lineage>
        <taxon>Bacteria</taxon>
        <taxon>Pseudomonadati</taxon>
        <taxon>Thermodesulfobacteriota</taxon>
        <taxon>Desulfuromonadia</taxon>
        <taxon>Geobacterales</taxon>
        <taxon>Geobacteraceae</taxon>
        <taxon>Pelotalea</taxon>
    </lineage>
</organism>
<feature type="domain" description="BON" evidence="2">
    <location>
        <begin position="42"/>
        <end position="109"/>
    </location>
</feature>
<keyword evidence="1" id="KW-0732">Signal</keyword>
<evidence type="ECO:0000256" key="1">
    <source>
        <dbReference type="SAM" id="SignalP"/>
    </source>
</evidence>
<dbReference type="EMBL" id="JAHDYS010000014">
    <property type="protein sequence ID" value="MBT1072872.1"/>
    <property type="molecule type" value="Genomic_DNA"/>
</dbReference>
<dbReference type="PANTHER" id="PTHR34606:SF16">
    <property type="entry name" value="BON DOMAIN-CONTAINING PROTEIN"/>
    <property type="match status" value="1"/>
</dbReference>
<comment type="caution">
    <text evidence="3">The sequence shown here is derived from an EMBL/GenBank/DDBJ whole genome shotgun (WGS) entry which is preliminary data.</text>
</comment>
<dbReference type="Pfam" id="PF04972">
    <property type="entry name" value="BON"/>
    <property type="match status" value="1"/>
</dbReference>
<evidence type="ECO:0000259" key="2">
    <source>
        <dbReference type="PROSITE" id="PS50914"/>
    </source>
</evidence>
<sequence>MLKLNSIVKLMVCLTLATGFVGCASTPKNEPAKDRTAGEVLDDSVITTKVKSAIFEEPTLKVFQIAVKTYQGQVQLSGFVDSQQTVQKAGEVARSVPGVVSVANSLVVK</sequence>
<feature type="signal peptide" evidence="1">
    <location>
        <begin position="1"/>
        <end position="24"/>
    </location>
</feature>
<keyword evidence="4" id="KW-1185">Reference proteome</keyword>
<dbReference type="PROSITE" id="PS51257">
    <property type="entry name" value="PROKAR_LIPOPROTEIN"/>
    <property type="match status" value="1"/>
</dbReference>
<dbReference type="RefSeq" id="WP_214300335.1">
    <property type="nucleotide sequence ID" value="NZ_JAHDYS010000014.1"/>
</dbReference>
<dbReference type="InterPro" id="IPR007055">
    <property type="entry name" value="BON_dom"/>
</dbReference>
<dbReference type="PROSITE" id="PS50914">
    <property type="entry name" value="BON"/>
    <property type="match status" value="1"/>
</dbReference>
<dbReference type="Proteomes" id="UP000784128">
    <property type="component" value="Unassembled WGS sequence"/>
</dbReference>
<dbReference type="InterPro" id="IPR051686">
    <property type="entry name" value="Lipoprotein_DolP"/>
</dbReference>
<dbReference type="Gene3D" id="3.30.1340.30">
    <property type="match status" value="1"/>
</dbReference>
<evidence type="ECO:0000313" key="3">
    <source>
        <dbReference type="EMBL" id="MBT1072872.1"/>
    </source>
</evidence>
<accession>A0ABS5UB11</accession>
<dbReference type="PANTHER" id="PTHR34606">
    <property type="entry name" value="BON DOMAIN-CONTAINING PROTEIN"/>
    <property type="match status" value="1"/>
</dbReference>
<name>A0ABS5UB11_9BACT</name>
<evidence type="ECO:0000313" key="4">
    <source>
        <dbReference type="Proteomes" id="UP000784128"/>
    </source>
</evidence>
<feature type="chain" id="PRO_5046229141" evidence="1">
    <location>
        <begin position="25"/>
        <end position="109"/>
    </location>
</feature>
<proteinExistence type="predicted"/>
<dbReference type="InterPro" id="IPR014004">
    <property type="entry name" value="Transpt-assoc_nodulatn_dom_bac"/>
</dbReference>